<evidence type="ECO:0000256" key="1">
    <source>
        <dbReference type="SAM" id="Coils"/>
    </source>
</evidence>
<organism evidence="2">
    <name type="scientific">hydrothermal vent metagenome</name>
    <dbReference type="NCBI Taxonomy" id="652676"/>
    <lineage>
        <taxon>unclassified sequences</taxon>
        <taxon>metagenomes</taxon>
        <taxon>ecological metagenomes</taxon>
    </lineage>
</organism>
<dbReference type="AlphaFoldDB" id="A0A3B0U328"/>
<protein>
    <submittedName>
        <fullName evidence="2">Uncharacterized protein</fullName>
    </submittedName>
</protein>
<evidence type="ECO:0000313" key="2">
    <source>
        <dbReference type="EMBL" id="VAW13806.1"/>
    </source>
</evidence>
<sequence length="601" mass="68129">MKHIHSFHIPVMGIAFTVDTPLKVAQYGIDSVIFITDDILLEKLRKMYSDKFKLPFQEITDKVEDSRARRITSYLNLVKNLAEKKLDDLIRSSDEIAKYFNLLPEASVLKQEFKAFTDKITDTSEIKKWLKNNLSLGDINVNIMTKLDKVNYRKNEALSIEYNDAHAALRGFAKSDLNSSMVFSAGMNPRLFSYIEQFDDFFPDKDGNIKKKIVLKVSDYRSALIQGKFLAKKGIWVSEYRMESGLNCGGHAFATDGYLMGPILEEFKTNKETLISTVSEILNNALKNNNRVVPEKTLDLKITAQGGVGTAEEHLFLVDHYKIDSVGWGSPFLLVPEVTNIDKKTLEQIKSAKEDDLFLSDASPLGIPFNNIKNSSKYLEKEAALKNGRPGSPCPKKFLALTPTENGKTICTASRKYQDAKIKELNAQNKDGKLTDSECQKQLKDLTAKECLCLGLSSTVMQLNDMERKVEGDAVSICPGPNLAYYSKISSLQEMADHIYGKKSVMERTDRPNMFIKELNLYIDFLQKKLEVAKTAMDKKQERYLTKFTKNLEKGILYYNDLFGNLKDTFEETRSVVLKELEKGRNTLISIGEEIESLKNK</sequence>
<proteinExistence type="predicted"/>
<reference evidence="2" key="1">
    <citation type="submission" date="2018-06" db="EMBL/GenBank/DDBJ databases">
        <authorList>
            <person name="Zhirakovskaya E."/>
        </authorList>
    </citation>
    <scope>NUCLEOTIDE SEQUENCE</scope>
</reference>
<name>A0A3B0U328_9ZZZZ</name>
<dbReference type="EMBL" id="UOEL01000109">
    <property type="protein sequence ID" value="VAW13806.1"/>
    <property type="molecule type" value="Genomic_DNA"/>
</dbReference>
<gene>
    <name evidence="2" type="ORF">MNBD_BACTEROID03-2585</name>
</gene>
<feature type="coiled-coil region" evidence="1">
    <location>
        <begin position="516"/>
        <end position="543"/>
    </location>
</feature>
<keyword evidence="1" id="KW-0175">Coiled coil</keyword>
<accession>A0A3B0U328</accession>